<dbReference type="GO" id="GO:0000976">
    <property type="term" value="F:transcription cis-regulatory region binding"/>
    <property type="evidence" value="ECO:0007669"/>
    <property type="project" value="TreeGrafter"/>
</dbReference>
<dbReference type="PROSITE" id="PS50110">
    <property type="entry name" value="RESPONSE_REGULATORY"/>
    <property type="match status" value="1"/>
</dbReference>
<dbReference type="Gene3D" id="6.10.250.690">
    <property type="match status" value="1"/>
</dbReference>
<sequence length="235" mass="26424">MSAKVLVVDDEATIVQLVAYNLRQAGYEVETASDGWDALAKVEEMDPDLVVLDWMLPGLDGMEVCRRLRSRGERPGIIMLTARDDEIDRVVGLEMGADDYVTKPFSPRELTARVKAVLRRASAGRGPGDGEEGGVHQVGPLRVLEREREVYVGERRVELTTREFDLLLHLIRHAGQVLSREQLLNDVWGYAFTGDSRIVDVHVSHLRDKLEEDPRRPAFIQTVRGVGYKLAGRPR</sequence>
<evidence type="ECO:0000256" key="3">
    <source>
        <dbReference type="ARBA" id="ARBA00023012"/>
    </source>
</evidence>
<comment type="subcellular location">
    <subcellularLocation>
        <location evidence="1">Cytoplasm</location>
    </subcellularLocation>
</comment>
<evidence type="ECO:0000256" key="5">
    <source>
        <dbReference type="ARBA" id="ARBA00023125"/>
    </source>
</evidence>
<dbReference type="GO" id="GO:0005829">
    <property type="term" value="C:cytosol"/>
    <property type="evidence" value="ECO:0007669"/>
    <property type="project" value="TreeGrafter"/>
</dbReference>
<dbReference type="FunFam" id="3.40.50.2300:FF:000001">
    <property type="entry name" value="DNA-binding response regulator PhoB"/>
    <property type="match status" value="1"/>
</dbReference>
<keyword evidence="3" id="KW-0902">Two-component regulatory system</keyword>
<dbReference type="SMART" id="SM00448">
    <property type="entry name" value="REC"/>
    <property type="match status" value="1"/>
</dbReference>
<dbReference type="PROSITE" id="PS51755">
    <property type="entry name" value="OMPR_PHOB"/>
    <property type="match status" value="1"/>
</dbReference>
<evidence type="ECO:0000256" key="2">
    <source>
        <dbReference type="ARBA" id="ARBA00022553"/>
    </source>
</evidence>
<dbReference type="InterPro" id="IPR001789">
    <property type="entry name" value="Sig_transdc_resp-reg_receiver"/>
</dbReference>
<dbReference type="InterPro" id="IPR036388">
    <property type="entry name" value="WH-like_DNA-bd_sf"/>
</dbReference>
<feature type="DNA-binding region" description="OmpR/PhoB-type" evidence="8">
    <location>
        <begin position="133"/>
        <end position="232"/>
    </location>
</feature>
<evidence type="ECO:0000256" key="6">
    <source>
        <dbReference type="ARBA" id="ARBA00023163"/>
    </source>
</evidence>
<dbReference type="InterPro" id="IPR039420">
    <property type="entry name" value="WalR-like"/>
</dbReference>
<evidence type="ECO:0000256" key="1">
    <source>
        <dbReference type="ARBA" id="ARBA00004496"/>
    </source>
</evidence>
<keyword evidence="4" id="KW-0805">Transcription regulation</keyword>
<dbReference type="InterPro" id="IPR016032">
    <property type="entry name" value="Sig_transdc_resp-reg_C-effctor"/>
</dbReference>
<dbReference type="Pfam" id="PF00486">
    <property type="entry name" value="Trans_reg_C"/>
    <property type="match status" value="1"/>
</dbReference>
<dbReference type="OrthoDB" id="2373414at2"/>
<dbReference type="Gene3D" id="3.40.50.2300">
    <property type="match status" value="1"/>
</dbReference>
<dbReference type="GO" id="GO:0006355">
    <property type="term" value="P:regulation of DNA-templated transcription"/>
    <property type="evidence" value="ECO:0007669"/>
    <property type="project" value="InterPro"/>
</dbReference>
<dbReference type="InterPro" id="IPR011006">
    <property type="entry name" value="CheY-like_superfamily"/>
</dbReference>
<feature type="domain" description="OmpR/PhoB-type" evidence="10">
    <location>
        <begin position="133"/>
        <end position="232"/>
    </location>
</feature>
<proteinExistence type="predicted"/>
<dbReference type="SMART" id="SM00862">
    <property type="entry name" value="Trans_reg_C"/>
    <property type="match status" value="1"/>
</dbReference>
<dbReference type="GO" id="GO:0032993">
    <property type="term" value="C:protein-DNA complex"/>
    <property type="evidence" value="ECO:0007669"/>
    <property type="project" value="TreeGrafter"/>
</dbReference>
<dbReference type="InterPro" id="IPR001867">
    <property type="entry name" value="OmpR/PhoB-type_DNA-bd"/>
</dbReference>
<evidence type="ECO:0000313" key="12">
    <source>
        <dbReference type="Proteomes" id="UP000183508"/>
    </source>
</evidence>
<evidence type="ECO:0000256" key="8">
    <source>
        <dbReference type="PROSITE-ProRule" id="PRU01091"/>
    </source>
</evidence>
<protein>
    <submittedName>
        <fullName evidence="11">Two-component system, OmpR family, alkaline phosphatase synthesis response regulator PhoP</fullName>
    </submittedName>
</protein>
<dbReference type="SUPFAM" id="SSF52172">
    <property type="entry name" value="CheY-like"/>
    <property type="match status" value="1"/>
</dbReference>
<evidence type="ECO:0000313" key="11">
    <source>
        <dbReference type="EMBL" id="SFU69735.1"/>
    </source>
</evidence>
<feature type="modified residue" description="4-aspartylphosphate" evidence="7">
    <location>
        <position position="53"/>
    </location>
</feature>
<dbReference type="Pfam" id="PF00072">
    <property type="entry name" value="Response_reg"/>
    <property type="match status" value="1"/>
</dbReference>
<dbReference type="EMBL" id="FPBV01000006">
    <property type="protein sequence ID" value="SFU69735.1"/>
    <property type="molecule type" value="Genomic_DNA"/>
</dbReference>
<evidence type="ECO:0000256" key="4">
    <source>
        <dbReference type="ARBA" id="ARBA00023015"/>
    </source>
</evidence>
<dbReference type="GO" id="GO:0000156">
    <property type="term" value="F:phosphorelay response regulator activity"/>
    <property type="evidence" value="ECO:0007669"/>
    <property type="project" value="TreeGrafter"/>
</dbReference>
<dbReference type="PANTHER" id="PTHR48111">
    <property type="entry name" value="REGULATOR OF RPOS"/>
    <property type="match status" value="1"/>
</dbReference>
<keyword evidence="5 8" id="KW-0238">DNA-binding</keyword>
<evidence type="ECO:0000259" key="9">
    <source>
        <dbReference type="PROSITE" id="PS50110"/>
    </source>
</evidence>
<organism evidence="11 12">
    <name type="scientific">Alicyclobacillus macrosporangiidus</name>
    <dbReference type="NCBI Taxonomy" id="392015"/>
    <lineage>
        <taxon>Bacteria</taxon>
        <taxon>Bacillati</taxon>
        <taxon>Bacillota</taxon>
        <taxon>Bacilli</taxon>
        <taxon>Bacillales</taxon>
        <taxon>Alicyclobacillaceae</taxon>
        <taxon>Alicyclobacillus</taxon>
    </lineage>
</organism>
<dbReference type="SUPFAM" id="SSF46894">
    <property type="entry name" value="C-terminal effector domain of the bipartite response regulators"/>
    <property type="match status" value="1"/>
</dbReference>
<gene>
    <name evidence="11" type="ORF">SAMN05421543_10691</name>
</gene>
<reference evidence="12" key="1">
    <citation type="submission" date="2016-10" db="EMBL/GenBank/DDBJ databases">
        <authorList>
            <person name="Varghese N."/>
        </authorList>
    </citation>
    <scope>NUCLEOTIDE SEQUENCE [LARGE SCALE GENOMIC DNA]</scope>
    <source>
        <strain evidence="12">DSM 17980</strain>
    </source>
</reference>
<dbReference type="PANTHER" id="PTHR48111:SF73">
    <property type="entry name" value="ALKALINE PHOSPHATASE SYNTHESIS TRANSCRIPTIONAL REGULATORY PROTEIN PHOP"/>
    <property type="match status" value="1"/>
</dbReference>
<dbReference type="RefSeq" id="WP_074950964.1">
    <property type="nucleotide sequence ID" value="NZ_FPBV01000006.1"/>
</dbReference>
<dbReference type="eggNOG" id="COG0745">
    <property type="taxonomic scope" value="Bacteria"/>
</dbReference>
<dbReference type="Gene3D" id="1.10.10.10">
    <property type="entry name" value="Winged helix-like DNA-binding domain superfamily/Winged helix DNA-binding domain"/>
    <property type="match status" value="1"/>
</dbReference>
<accession>A0A1I7I9S3</accession>
<evidence type="ECO:0000256" key="7">
    <source>
        <dbReference type="PROSITE-ProRule" id="PRU00169"/>
    </source>
</evidence>
<keyword evidence="6" id="KW-0804">Transcription</keyword>
<dbReference type="CDD" id="cd00383">
    <property type="entry name" value="trans_reg_C"/>
    <property type="match status" value="1"/>
</dbReference>
<evidence type="ECO:0000259" key="10">
    <source>
        <dbReference type="PROSITE" id="PS51755"/>
    </source>
</evidence>
<keyword evidence="2 7" id="KW-0597">Phosphoprotein</keyword>
<name>A0A1I7I9S3_9BACL</name>
<dbReference type="STRING" id="392015.SAMN05421543_10691"/>
<keyword evidence="12" id="KW-1185">Reference proteome</keyword>
<dbReference type="FunFam" id="1.10.10.10:FF:000018">
    <property type="entry name" value="DNA-binding response regulator ResD"/>
    <property type="match status" value="1"/>
</dbReference>
<feature type="domain" description="Response regulatory" evidence="9">
    <location>
        <begin position="4"/>
        <end position="118"/>
    </location>
</feature>
<dbReference type="AlphaFoldDB" id="A0A1I7I9S3"/>
<dbReference type="Proteomes" id="UP000183508">
    <property type="component" value="Unassembled WGS sequence"/>
</dbReference>